<dbReference type="InterPro" id="IPR002881">
    <property type="entry name" value="DUF58"/>
</dbReference>
<dbReference type="InterPro" id="IPR036465">
    <property type="entry name" value="vWFA_dom_sf"/>
</dbReference>
<reference evidence="2 3" key="1">
    <citation type="submission" date="2017-12" db="EMBL/GenBank/DDBJ databases">
        <title>The draft genome sequence of Brumimicrobium saltpan LHR20.</title>
        <authorList>
            <person name="Do Z.-J."/>
            <person name="Luo H.-R."/>
        </authorList>
    </citation>
    <scope>NUCLEOTIDE SEQUENCE [LARGE SCALE GENOMIC DNA]</scope>
    <source>
        <strain evidence="2 3">LHR20</strain>
    </source>
</reference>
<dbReference type="CDD" id="cd00198">
    <property type="entry name" value="vWFA"/>
    <property type="match status" value="1"/>
</dbReference>
<proteinExistence type="predicted"/>
<evidence type="ECO:0000259" key="1">
    <source>
        <dbReference type="Pfam" id="PF01882"/>
    </source>
</evidence>
<organism evidence="2 3">
    <name type="scientific">Brumimicrobium salinarum</name>
    <dbReference type="NCBI Taxonomy" id="2058658"/>
    <lineage>
        <taxon>Bacteria</taxon>
        <taxon>Pseudomonadati</taxon>
        <taxon>Bacteroidota</taxon>
        <taxon>Flavobacteriia</taxon>
        <taxon>Flavobacteriales</taxon>
        <taxon>Crocinitomicaceae</taxon>
        <taxon>Brumimicrobium</taxon>
    </lineage>
</organism>
<dbReference type="AlphaFoldDB" id="A0A2I0R273"/>
<comment type="caution">
    <text evidence="2">The sequence shown here is derived from an EMBL/GenBank/DDBJ whole genome shotgun (WGS) entry which is preliminary data.</text>
</comment>
<dbReference type="PANTHER" id="PTHR33608:SF7">
    <property type="entry name" value="DUF58 DOMAIN-CONTAINING PROTEIN"/>
    <property type="match status" value="1"/>
</dbReference>
<accession>A0A2I0R273</accession>
<name>A0A2I0R273_9FLAO</name>
<dbReference type="Pfam" id="PF01882">
    <property type="entry name" value="DUF58"/>
    <property type="match status" value="1"/>
</dbReference>
<evidence type="ECO:0000313" key="2">
    <source>
        <dbReference type="EMBL" id="PKR80659.1"/>
    </source>
</evidence>
<evidence type="ECO:0000313" key="3">
    <source>
        <dbReference type="Proteomes" id="UP000236654"/>
    </source>
</evidence>
<sequence>MAEKIQREYLEQFGNLEVLAKQIVEGFITGMHKSPFHGFSVEFAEHRLYNTGESTKHVDWKLYARTEKLFTKKYEEETNLRCQFVLDTSSSMYFQDQDNWSKLKYSIYGIASLMELLKRQRDAVGLTTFTDKIQLHTENKSSNRHHRFIFSELEKLLRQYDAKTTASTEAVQVLHDVAELCHRRSLIVIFSDMLNDPEGKDELFEALQHLKHNKHEVILFHVVDKAKELDFQLENRPYTLVDMETGEQMKLVPGEVKEHYTKQVENYFKELEQKCGAYGIDFHELDTNQPLNELLVQFLSKRQKMG</sequence>
<dbReference type="RefSeq" id="WP_101334441.1">
    <property type="nucleotide sequence ID" value="NZ_PJNI01000008.1"/>
</dbReference>
<dbReference type="Proteomes" id="UP000236654">
    <property type="component" value="Unassembled WGS sequence"/>
</dbReference>
<dbReference type="SUPFAM" id="SSF53300">
    <property type="entry name" value="vWA-like"/>
    <property type="match status" value="1"/>
</dbReference>
<protein>
    <submittedName>
        <fullName evidence="2">DUF58 domain-containing protein</fullName>
    </submittedName>
</protein>
<keyword evidence="3" id="KW-1185">Reference proteome</keyword>
<dbReference type="EMBL" id="PJNI01000008">
    <property type="protein sequence ID" value="PKR80659.1"/>
    <property type="molecule type" value="Genomic_DNA"/>
</dbReference>
<dbReference type="Gene3D" id="3.40.50.410">
    <property type="entry name" value="von Willebrand factor, type A domain"/>
    <property type="match status" value="1"/>
</dbReference>
<gene>
    <name evidence="2" type="ORF">CW751_07770</name>
</gene>
<feature type="domain" description="DUF58" evidence="1">
    <location>
        <begin position="45"/>
        <end position="263"/>
    </location>
</feature>
<dbReference type="OrthoDB" id="9776116at2"/>
<dbReference type="PANTHER" id="PTHR33608">
    <property type="entry name" value="BLL2464 PROTEIN"/>
    <property type="match status" value="1"/>
</dbReference>